<comment type="subcellular location">
    <subcellularLocation>
        <location evidence="1">Cytoplasm</location>
    </subcellularLocation>
</comment>
<keyword evidence="4" id="KW-0479">Metal-binding</keyword>
<dbReference type="InterPro" id="IPR003604">
    <property type="entry name" value="Matrin/U1-like-C_Znf_C2H2"/>
</dbReference>
<dbReference type="InterPro" id="IPR022755">
    <property type="entry name" value="Znf_C2H2_jaz"/>
</dbReference>
<keyword evidence="7" id="KW-0862">Zinc</keyword>
<dbReference type="PANTHER" id="PTHR13182:SF8">
    <property type="entry name" value="CYTOPLASMIC 60S SUBUNIT BIOGENESIS FACTOR ZNF622"/>
    <property type="match status" value="1"/>
</dbReference>
<evidence type="ECO:0000256" key="3">
    <source>
        <dbReference type="ARBA" id="ARBA00022517"/>
    </source>
</evidence>
<evidence type="ECO:0000256" key="4">
    <source>
        <dbReference type="ARBA" id="ARBA00022723"/>
    </source>
</evidence>
<protein>
    <recommendedName>
        <fullName evidence="11">C2H2-type domain-containing protein</fullName>
    </recommendedName>
</protein>
<dbReference type="InterPro" id="IPR036236">
    <property type="entry name" value="Znf_C2H2_sf"/>
</dbReference>
<dbReference type="Pfam" id="PF12756">
    <property type="entry name" value="zf-C2H2_2"/>
    <property type="match status" value="1"/>
</dbReference>
<dbReference type="InterPro" id="IPR013087">
    <property type="entry name" value="Znf_C2H2_type"/>
</dbReference>
<dbReference type="GO" id="GO:0003676">
    <property type="term" value="F:nucleic acid binding"/>
    <property type="evidence" value="ECO:0007669"/>
    <property type="project" value="InterPro"/>
</dbReference>
<comment type="similarity">
    <text evidence="8">Belongs to the REI1 family.</text>
</comment>
<evidence type="ECO:0000313" key="12">
    <source>
        <dbReference type="EMBL" id="KAK7110066.1"/>
    </source>
</evidence>
<name>A0AAN9BPG1_9CAEN</name>
<feature type="compositionally biased region" description="Acidic residues" evidence="10">
    <location>
        <begin position="131"/>
        <end position="144"/>
    </location>
</feature>
<evidence type="ECO:0000256" key="7">
    <source>
        <dbReference type="ARBA" id="ARBA00022833"/>
    </source>
</evidence>
<dbReference type="AlphaFoldDB" id="A0AAN9BPG1"/>
<evidence type="ECO:0000256" key="10">
    <source>
        <dbReference type="SAM" id="MobiDB-lite"/>
    </source>
</evidence>
<dbReference type="GO" id="GO:0030687">
    <property type="term" value="C:preribosome, large subunit precursor"/>
    <property type="evidence" value="ECO:0007669"/>
    <property type="project" value="TreeGrafter"/>
</dbReference>
<dbReference type="SMART" id="SM00451">
    <property type="entry name" value="ZnF_U1"/>
    <property type="match status" value="2"/>
</dbReference>
<keyword evidence="2" id="KW-0963">Cytoplasm</keyword>
<feature type="compositionally biased region" description="Polar residues" evidence="10">
    <location>
        <begin position="112"/>
        <end position="125"/>
    </location>
</feature>
<sequence length="370" mass="42598">MEEFRGLTCLTCRVAFADIDKGREHYKSDWHRYNLKRKVAQMDPLSADIYKNQVASKHEKASAQEELEGSFCRLCNKPFRSQNALESHMRSKKHREMESVSKKFGIDQSKIVTRSNGSTKTSESEPAQMEVESEGEEGSDVESWDGNELGLEECLFCSHISSSLETNFTHMTTKHGFFLPDAEFVCDLEGLVVYLGEMISQGHMCLWCNQRSKLFRSVRDVQRHMVDKGHCKMKHDETNRHEYADFYDYRSSYPDADQPEGGEEAESIDPEMLVSSGFELVLPSGWSIGHRSLASYYKQNHGRRQVAKRTALSKVLAGYRALGWSGTTDAAVKQRAKDVHYLQRMKNKFRMKVETRANKMQFHYRDQNPI</sequence>
<evidence type="ECO:0000256" key="6">
    <source>
        <dbReference type="ARBA" id="ARBA00022771"/>
    </source>
</evidence>
<dbReference type="Pfam" id="PF12171">
    <property type="entry name" value="zf-C2H2_jaz"/>
    <property type="match status" value="1"/>
</dbReference>
<evidence type="ECO:0000256" key="9">
    <source>
        <dbReference type="PROSITE-ProRule" id="PRU00042"/>
    </source>
</evidence>
<evidence type="ECO:0000259" key="11">
    <source>
        <dbReference type="PROSITE" id="PS50157"/>
    </source>
</evidence>
<dbReference type="InterPro" id="IPR041661">
    <property type="entry name" value="ZN622/Rei1/Reh1_Znf-C2H2"/>
</dbReference>
<gene>
    <name evidence="12" type="ORF">V1264_013999</name>
</gene>
<keyword evidence="6 9" id="KW-0863">Zinc-finger</keyword>
<accession>A0AAN9BPG1</accession>
<dbReference type="GO" id="GO:0042273">
    <property type="term" value="P:ribosomal large subunit biogenesis"/>
    <property type="evidence" value="ECO:0007669"/>
    <property type="project" value="TreeGrafter"/>
</dbReference>
<evidence type="ECO:0000256" key="1">
    <source>
        <dbReference type="ARBA" id="ARBA00004496"/>
    </source>
</evidence>
<dbReference type="SUPFAM" id="SSF57667">
    <property type="entry name" value="beta-beta-alpha zinc fingers"/>
    <property type="match status" value="2"/>
</dbReference>
<dbReference type="Proteomes" id="UP001374579">
    <property type="component" value="Unassembled WGS sequence"/>
</dbReference>
<organism evidence="12 13">
    <name type="scientific">Littorina saxatilis</name>
    <dbReference type="NCBI Taxonomy" id="31220"/>
    <lineage>
        <taxon>Eukaryota</taxon>
        <taxon>Metazoa</taxon>
        <taxon>Spiralia</taxon>
        <taxon>Lophotrochozoa</taxon>
        <taxon>Mollusca</taxon>
        <taxon>Gastropoda</taxon>
        <taxon>Caenogastropoda</taxon>
        <taxon>Littorinimorpha</taxon>
        <taxon>Littorinoidea</taxon>
        <taxon>Littorinidae</taxon>
        <taxon>Littorina</taxon>
    </lineage>
</organism>
<dbReference type="PROSITE" id="PS00028">
    <property type="entry name" value="ZINC_FINGER_C2H2_1"/>
    <property type="match status" value="1"/>
</dbReference>
<dbReference type="PROSITE" id="PS50157">
    <property type="entry name" value="ZINC_FINGER_C2H2_2"/>
    <property type="match status" value="1"/>
</dbReference>
<evidence type="ECO:0000313" key="13">
    <source>
        <dbReference type="Proteomes" id="UP001374579"/>
    </source>
</evidence>
<dbReference type="InterPro" id="IPR040025">
    <property type="entry name" value="Znf622/Rei1/Reh1"/>
</dbReference>
<proteinExistence type="inferred from homology"/>
<dbReference type="PANTHER" id="PTHR13182">
    <property type="entry name" value="ZINC FINGER PROTEIN 622"/>
    <property type="match status" value="1"/>
</dbReference>
<dbReference type="SMART" id="SM00355">
    <property type="entry name" value="ZnF_C2H2"/>
    <property type="match status" value="3"/>
</dbReference>
<dbReference type="Gene3D" id="3.30.160.60">
    <property type="entry name" value="Classic Zinc Finger"/>
    <property type="match status" value="1"/>
</dbReference>
<feature type="region of interest" description="Disordered" evidence="10">
    <location>
        <begin position="112"/>
        <end position="144"/>
    </location>
</feature>
<evidence type="ECO:0000256" key="8">
    <source>
        <dbReference type="ARBA" id="ARBA00034126"/>
    </source>
</evidence>
<dbReference type="EMBL" id="JBAMIC010000003">
    <property type="protein sequence ID" value="KAK7110066.1"/>
    <property type="molecule type" value="Genomic_DNA"/>
</dbReference>
<feature type="domain" description="C2H2-type" evidence="11">
    <location>
        <begin position="70"/>
        <end position="99"/>
    </location>
</feature>
<evidence type="ECO:0000256" key="2">
    <source>
        <dbReference type="ARBA" id="ARBA00022490"/>
    </source>
</evidence>
<keyword evidence="13" id="KW-1185">Reference proteome</keyword>
<keyword evidence="5" id="KW-0677">Repeat</keyword>
<comment type="caution">
    <text evidence="12">The sequence shown here is derived from an EMBL/GenBank/DDBJ whole genome shotgun (WGS) entry which is preliminary data.</text>
</comment>
<dbReference type="GO" id="GO:0008270">
    <property type="term" value="F:zinc ion binding"/>
    <property type="evidence" value="ECO:0007669"/>
    <property type="project" value="UniProtKB-KW"/>
</dbReference>
<evidence type="ECO:0000256" key="5">
    <source>
        <dbReference type="ARBA" id="ARBA00022737"/>
    </source>
</evidence>
<dbReference type="GO" id="GO:0005737">
    <property type="term" value="C:cytoplasm"/>
    <property type="evidence" value="ECO:0007669"/>
    <property type="project" value="UniProtKB-SubCell"/>
</dbReference>
<keyword evidence="3" id="KW-0690">Ribosome biogenesis</keyword>
<reference evidence="12 13" key="1">
    <citation type="submission" date="2024-02" db="EMBL/GenBank/DDBJ databases">
        <title>Chromosome-scale genome assembly of the rough periwinkle Littorina saxatilis.</title>
        <authorList>
            <person name="De Jode A."/>
            <person name="Faria R."/>
            <person name="Formenti G."/>
            <person name="Sims Y."/>
            <person name="Smith T.P."/>
            <person name="Tracey A."/>
            <person name="Wood J.M.D."/>
            <person name="Zagrodzka Z.B."/>
            <person name="Johannesson K."/>
            <person name="Butlin R.K."/>
            <person name="Leder E.H."/>
        </authorList>
    </citation>
    <scope>NUCLEOTIDE SEQUENCE [LARGE SCALE GENOMIC DNA]</scope>
    <source>
        <strain evidence="12">Snail1</strain>
        <tissue evidence="12">Muscle</tissue>
    </source>
</reference>